<dbReference type="Proteomes" id="UP000292564">
    <property type="component" value="Unassembled WGS sequence"/>
</dbReference>
<keyword evidence="2" id="KW-1185">Reference proteome</keyword>
<dbReference type="AlphaFoldDB" id="A0A4V2G6G4"/>
<gene>
    <name evidence="1" type="ORF">EV385_0223</name>
</gene>
<evidence type="ECO:0000313" key="1">
    <source>
        <dbReference type="EMBL" id="RZU48506.1"/>
    </source>
</evidence>
<dbReference type="RefSeq" id="WP_130507738.1">
    <property type="nucleotide sequence ID" value="NZ_SHKY01000001.1"/>
</dbReference>
<accession>A0A4V2G6G4</accession>
<dbReference type="OrthoDB" id="3375894at2"/>
<name>A0A4V2G6G4_9ACTN</name>
<evidence type="ECO:0000313" key="2">
    <source>
        <dbReference type="Proteomes" id="UP000292564"/>
    </source>
</evidence>
<dbReference type="EMBL" id="SHKY01000001">
    <property type="protein sequence ID" value="RZU48506.1"/>
    <property type="molecule type" value="Genomic_DNA"/>
</dbReference>
<organism evidence="1 2">
    <name type="scientific">Krasilnikovia cinnamomea</name>
    <dbReference type="NCBI Taxonomy" id="349313"/>
    <lineage>
        <taxon>Bacteria</taxon>
        <taxon>Bacillati</taxon>
        <taxon>Actinomycetota</taxon>
        <taxon>Actinomycetes</taxon>
        <taxon>Micromonosporales</taxon>
        <taxon>Micromonosporaceae</taxon>
        <taxon>Krasilnikovia</taxon>
    </lineage>
</organism>
<protein>
    <submittedName>
        <fullName evidence="1">Uncharacterized protein</fullName>
    </submittedName>
</protein>
<reference evidence="1 2" key="1">
    <citation type="submission" date="2019-02" db="EMBL/GenBank/DDBJ databases">
        <title>Sequencing the genomes of 1000 actinobacteria strains.</title>
        <authorList>
            <person name="Klenk H.-P."/>
        </authorList>
    </citation>
    <scope>NUCLEOTIDE SEQUENCE [LARGE SCALE GENOMIC DNA]</scope>
    <source>
        <strain evidence="1 2">DSM 45162</strain>
    </source>
</reference>
<comment type="caution">
    <text evidence="1">The sequence shown here is derived from an EMBL/GenBank/DDBJ whole genome shotgun (WGS) entry which is preliminary data.</text>
</comment>
<sequence>MTAPPAELLARADAELRRLEAAATTVAANLVDLDDNSARKELDGARLTGATAAAWADATTALAQLWDGYGLLTALTTGARAARDQRRFSDAEKAAYVEQVLGRSITLSVATVPLAQRGLLGAGQVSTTCTPAELLAAMEAAFATVVDVATRAGQVWQRLLPRAAELAAALAGVRALADPDATLDEADRRLGEVTAALATDPLGCDENGLTAVQALIDRADAERTSAAELREALSRRLADARTLAGELAEAERAARAAADAVSGRFADADIAAVTGGDSDLVAGLAAIDALATAGHWSLLSPRLADWNRRARQRLAALRDAADHNRGLLATRNELRGRLDAYQAKAARRGLAEDPTLTPLTETARAALWTAPCDLSAARTAVAAYQDAVTALTATHTRDGKL</sequence>
<proteinExistence type="predicted"/>